<gene>
    <name evidence="2" type="ORF">NSCI0253_LOCUS19060</name>
</gene>
<feature type="compositionally biased region" description="Polar residues" evidence="1">
    <location>
        <begin position="581"/>
        <end position="591"/>
    </location>
</feature>
<proteinExistence type="predicted"/>
<feature type="region of interest" description="Disordered" evidence="1">
    <location>
        <begin position="1"/>
        <end position="46"/>
    </location>
</feature>
<evidence type="ECO:0000313" key="2">
    <source>
        <dbReference type="EMBL" id="CAD8844710.1"/>
    </source>
</evidence>
<sequence>MLPSERRVLVNRPSLSPSRRIPDRNRIPRGGASPDADGRPKEVDDPLEANLVPEPWLAPDKVTARREALGLSGERMNAVMEGCEFIGLGSFCAVSRALQALGVKKVSYPLDWTRSPIEGVIHLLDTEFADFLTHAVECDKGRAGLLLGGSDWGGSFWHHDIRDPKVRADMQRRIERFYGRREVPATKPRMFVRAVNSTSEVLQTLRLAAALRRALPRSTVYLLICIDNQSLVGPLTLTCAEGEHVLFYTLHESLYDESGAPWTMERQSEAYAEAMAYAARLWAGQSVPFGVEEVPSLDALHDLLAPFHGGDPRTEMFWPHRPPAPLPASVSFSTMPCGLATRVPVGSHGQLVSVSSFGGYPATVQECSASRLTVPRGVLSPSTALVEPSLMTWMPTVESGGRSPMTPYSTPAAHRELTPPTATTSWVPQTTRTTRAMSPLPFSLVPTLDCSASRIPSLGPLTPSKSFNGSYGSSPRECQATLLAASPSHVKPVARGLTPTGQRASPRLGPRSRDPVSRTPRPPVITPAMSPLVSGDGESPSMRAARYCRGTTGSPSRLVVGGVRPSSRLQGSPVHSREIDSSPSRMYSGSRLSPALRCRDHH</sequence>
<organism evidence="2">
    <name type="scientific">Noctiluca scintillans</name>
    <name type="common">Sea sparkle</name>
    <name type="synonym">Red tide dinoflagellate</name>
    <dbReference type="NCBI Taxonomy" id="2966"/>
    <lineage>
        <taxon>Eukaryota</taxon>
        <taxon>Sar</taxon>
        <taxon>Alveolata</taxon>
        <taxon>Dinophyceae</taxon>
        <taxon>Noctilucales</taxon>
        <taxon>Noctilucaceae</taxon>
        <taxon>Noctiluca</taxon>
    </lineage>
</organism>
<dbReference type="AlphaFoldDB" id="A0A7S1A712"/>
<dbReference type="Pfam" id="PF08795">
    <property type="entry name" value="DUF1796"/>
    <property type="match status" value="1"/>
</dbReference>
<protein>
    <submittedName>
        <fullName evidence="2">Uncharacterized protein</fullName>
    </submittedName>
</protein>
<name>A0A7S1A712_NOCSC</name>
<dbReference type="EMBL" id="HBFQ01026977">
    <property type="protein sequence ID" value="CAD8844710.1"/>
    <property type="molecule type" value="Transcribed_RNA"/>
</dbReference>
<dbReference type="InterPro" id="IPR014903">
    <property type="entry name" value="DUF1796"/>
</dbReference>
<reference evidence="2" key="1">
    <citation type="submission" date="2021-01" db="EMBL/GenBank/DDBJ databases">
        <authorList>
            <person name="Corre E."/>
            <person name="Pelletier E."/>
            <person name="Niang G."/>
            <person name="Scheremetjew M."/>
            <person name="Finn R."/>
            <person name="Kale V."/>
            <person name="Holt S."/>
            <person name="Cochrane G."/>
            <person name="Meng A."/>
            <person name="Brown T."/>
            <person name="Cohen L."/>
        </authorList>
    </citation>
    <scope>NUCLEOTIDE SEQUENCE</scope>
</reference>
<accession>A0A7S1A712</accession>
<feature type="region of interest" description="Disordered" evidence="1">
    <location>
        <begin position="489"/>
        <end position="602"/>
    </location>
</feature>
<evidence type="ECO:0000256" key="1">
    <source>
        <dbReference type="SAM" id="MobiDB-lite"/>
    </source>
</evidence>